<dbReference type="GO" id="GO:0019722">
    <property type="term" value="P:calcium-mediated signaling"/>
    <property type="evidence" value="ECO:0007669"/>
    <property type="project" value="UniProtKB-UniRule"/>
</dbReference>
<comment type="caution">
    <text evidence="5">The sequence shown here is derived from an EMBL/GenBank/DDBJ whole genome shotgun (WGS) entry which is preliminary data.</text>
</comment>
<dbReference type="FunFam" id="1.10.238.10:FF:000073">
    <property type="entry name" value="calcineurin B-like protein 3"/>
    <property type="match status" value="1"/>
</dbReference>
<evidence type="ECO:0000313" key="6">
    <source>
        <dbReference type="Proteomes" id="UP001152561"/>
    </source>
</evidence>
<keyword evidence="3" id="KW-0106">Calcium</keyword>
<dbReference type="GO" id="GO:0005509">
    <property type="term" value="F:calcium ion binding"/>
    <property type="evidence" value="ECO:0007669"/>
    <property type="project" value="UniProtKB-UniRule"/>
</dbReference>
<dbReference type="EMBL" id="JAJAGQ010000017">
    <property type="protein sequence ID" value="KAJ8538463.1"/>
    <property type="molecule type" value="Genomic_DNA"/>
</dbReference>
<dbReference type="SMART" id="SM00054">
    <property type="entry name" value="EFh"/>
    <property type="match status" value="3"/>
</dbReference>
<evidence type="ECO:0000256" key="3">
    <source>
        <dbReference type="RuleBase" id="RU369080"/>
    </source>
</evidence>
<dbReference type="CDD" id="cd00051">
    <property type="entry name" value="EFh"/>
    <property type="match status" value="1"/>
</dbReference>
<keyword evidence="3" id="KW-0472">Membrane</keyword>
<dbReference type="OrthoDB" id="191686at2759"/>
<dbReference type="AlphaFoldDB" id="A0A9Q1R2W5"/>
<dbReference type="PROSITE" id="PS50222">
    <property type="entry name" value="EF_HAND_2"/>
    <property type="match status" value="3"/>
</dbReference>
<evidence type="ECO:0000256" key="1">
    <source>
        <dbReference type="ARBA" id="ARBA00022737"/>
    </source>
</evidence>
<dbReference type="Proteomes" id="UP001152561">
    <property type="component" value="Unassembled WGS sequence"/>
</dbReference>
<evidence type="ECO:0000256" key="2">
    <source>
        <dbReference type="ARBA" id="ARBA00023774"/>
    </source>
</evidence>
<protein>
    <recommendedName>
        <fullName evidence="3">Calcineurin B-like protein</fullName>
    </recommendedName>
</protein>
<dbReference type="Gene3D" id="1.10.238.10">
    <property type="entry name" value="EF-hand"/>
    <property type="match status" value="1"/>
</dbReference>
<feature type="domain" description="EF-hand" evidence="4">
    <location>
        <begin position="150"/>
        <end position="185"/>
    </location>
</feature>
<dbReference type="PRINTS" id="PR00450">
    <property type="entry name" value="RECOVERIN"/>
</dbReference>
<name>A0A9Q1R2W5_9SOLA</name>
<feature type="domain" description="EF-hand" evidence="4">
    <location>
        <begin position="106"/>
        <end position="141"/>
    </location>
</feature>
<dbReference type="InterPro" id="IPR045198">
    <property type="entry name" value="CNBL1-10"/>
</dbReference>
<organism evidence="5 6">
    <name type="scientific">Anisodus acutangulus</name>
    <dbReference type="NCBI Taxonomy" id="402998"/>
    <lineage>
        <taxon>Eukaryota</taxon>
        <taxon>Viridiplantae</taxon>
        <taxon>Streptophyta</taxon>
        <taxon>Embryophyta</taxon>
        <taxon>Tracheophyta</taxon>
        <taxon>Spermatophyta</taxon>
        <taxon>Magnoliopsida</taxon>
        <taxon>eudicotyledons</taxon>
        <taxon>Gunneridae</taxon>
        <taxon>Pentapetalae</taxon>
        <taxon>asterids</taxon>
        <taxon>lamiids</taxon>
        <taxon>Solanales</taxon>
        <taxon>Solanaceae</taxon>
        <taxon>Solanoideae</taxon>
        <taxon>Hyoscyameae</taxon>
        <taxon>Anisodus</taxon>
    </lineage>
</organism>
<comment type="similarity">
    <text evidence="2 3">Belongs to the calcineurin regulatory subunit family.</text>
</comment>
<evidence type="ECO:0000259" key="4">
    <source>
        <dbReference type="PROSITE" id="PS50222"/>
    </source>
</evidence>
<dbReference type="GO" id="GO:0016020">
    <property type="term" value="C:membrane"/>
    <property type="evidence" value="ECO:0007669"/>
    <property type="project" value="UniProtKB-SubCell"/>
</dbReference>
<gene>
    <name evidence="5" type="ORF">K7X08_027684</name>
</gene>
<comment type="function">
    <text evidence="3">Acts as a calcium sensor. CBL proteins interact with CIPK serine-threonine protein kinases. Binding of a CBL protein to the regulatory NAF domain of a CIPK protein lead to the activation of the kinase in a calcium-dependent manner.</text>
</comment>
<keyword evidence="3" id="KW-0479">Metal-binding</keyword>
<dbReference type="GO" id="GO:0019900">
    <property type="term" value="F:kinase binding"/>
    <property type="evidence" value="ECO:0007669"/>
    <property type="project" value="UniProtKB-UniRule"/>
</dbReference>
<dbReference type="PANTHER" id="PTHR23056">
    <property type="entry name" value="CALCINEURIN B"/>
    <property type="match status" value="1"/>
</dbReference>
<reference evidence="6" key="1">
    <citation type="journal article" date="2023" name="Proc. Natl. Acad. Sci. U.S.A.">
        <title>Genomic and structural basis for evolution of tropane alkaloid biosynthesis.</title>
        <authorList>
            <person name="Wanga Y.-J."/>
            <person name="Taina T."/>
            <person name="Yua J.-Y."/>
            <person name="Lia J."/>
            <person name="Xua B."/>
            <person name="Chenc J."/>
            <person name="D'Auriad J.C."/>
            <person name="Huanga J.-P."/>
            <person name="Huanga S.-X."/>
        </authorList>
    </citation>
    <scope>NUCLEOTIDE SEQUENCE [LARGE SCALE GENOMIC DNA]</scope>
    <source>
        <strain evidence="6">cv. KIB-2019</strain>
    </source>
</reference>
<feature type="domain" description="EF-hand" evidence="4">
    <location>
        <begin position="69"/>
        <end position="104"/>
    </location>
</feature>
<dbReference type="SUPFAM" id="SSF47473">
    <property type="entry name" value="EF-hand"/>
    <property type="match status" value="1"/>
</dbReference>
<dbReference type="Pfam" id="PF13202">
    <property type="entry name" value="EF-hand_5"/>
    <property type="match status" value="1"/>
</dbReference>
<comment type="subunit">
    <text evidence="3">Homodimer. Interacts with CIPK.</text>
</comment>
<sequence length="219" mass="25417">MHSLKDCFCLKKTRHLHEGYDTLASETCFNVNEVEALYILYKKLSSSIIDDGRIHKEEFLHALFSCRNKRNLFADKLFELFDLKSNGFIEFGEFVRTLSIFHPKAPEADKITFAFKLYDLKNTGYIERDELKDMVLAILQESELTLSDDVIEAIVHKTFQEADLKGDGRIDPDEWKELVTRYPSLIKIMTLSYLEEITVLFPCFVMTSNVHDSVLVSEK</sequence>
<evidence type="ECO:0000313" key="5">
    <source>
        <dbReference type="EMBL" id="KAJ8538463.1"/>
    </source>
</evidence>
<dbReference type="InterPro" id="IPR011992">
    <property type="entry name" value="EF-hand-dom_pair"/>
</dbReference>
<dbReference type="PANTHER" id="PTHR23056:SF111">
    <property type="entry name" value="CALCINEURIN B-LIKE PROTEIN"/>
    <property type="match status" value="1"/>
</dbReference>
<comment type="subcellular location">
    <subcellularLocation>
        <location evidence="3">Membrane</location>
    </subcellularLocation>
</comment>
<keyword evidence="6" id="KW-1185">Reference proteome</keyword>
<proteinExistence type="inferred from homology"/>
<accession>A0A9Q1R2W5</accession>
<dbReference type="InterPro" id="IPR002048">
    <property type="entry name" value="EF_hand_dom"/>
</dbReference>
<dbReference type="Pfam" id="PF13833">
    <property type="entry name" value="EF-hand_8"/>
    <property type="match status" value="1"/>
</dbReference>
<keyword evidence="1 3" id="KW-0677">Repeat</keyword>